<accession>A0A0C9ZL14</accession>
<keyword evidence="4" id="KW-0539">Nucleus</keyword>
<evidence type="ECO:0000256" key="2">
    <source>
        <dbReference type="ARBA" id="ARBA00009953"/>
    </source>
</evidence>
<evidence type="ECO:0000313" key="9">
    <source>
        <dbReference type="EMBL" id="KIK30041.1"/>
    </source>
</evidence>
<dbReference type="OrthoDB" id="348201at2759"/>
<feature type="region of interest" description="Disordered" evidence="5">
    <location>
        <begin position="1"/>
        <end position="25"/>
    </location>
</feature>
<feature type="region of interest" description="Disordered" evidence="5">
    <location>
        <begin position="252"/>
        <end position="325"/>
    </location>
</feature>
<organism evidence="9 10">
    <name type="scientific">Pisolithus microcarpus 441</name>
    <dbReference type="NCBI Taxonomy" id="765257"/>
    <lineage>
        <taxon>Eukaryota</taxon>
        <taxon>Fungi</taxon>
        <taxon>Dikarya</taxon>
        <taxon>Basidiomycota</taxon>
        <taxon>Agaricomycotina</taxon>
        <taxon>Agaricomycetes</taxon>
        <taxon>Agaricomycetidae</taxon>
        <taxon>Boletales</taxon>
        <taxon>Sclerodermatineae</taxon>
        <taxon>Pisolithaceae</taxon>
        <taxon>Pisolithus</taxon>
    </lineage>
</organism>
<feature type="domain" description="RPAP1 C-terminal" evidence="6">
    <location>
        <begin position="342"/>
        <end position="408"/>
    </location>
</feature>
<dbReference type="InterPro" id="IPR013929">
    <property type="entry name" value="RPAP1_C"/>
</dbReference>
<protein>
    <recommendedName>
        <fullName evidence="11">RNA polymerase II-associated protein 1</fullName>
    </recommendedName>
</protein>
<dbReference type="Pfam" id="PF08620">
    <property type="entry name" value="RPAP1_C"/>
    <property type="match status" value="1"/>
</dbReference>
<keyword evidence="10" id="KW-1185">Reference proteome</keyword>
<feature type="domain" description="RPAP1/MINIYO-like TPR repeats" evidence="8">
    <location>
        <begin position="1138"/>
        <end position="1246"/>
    </location>
</feature>
<evidence type="ECO:0000259" key="8">
    <source>
        <dbReference type="Pfam" id="PF25766"/>
    </source>
</evidence>
<keyword evidence="3" id="KW-0804">Transcription</keyword>
<dbReference type="Pfam" id="PF08621">
    <property type="entry name" value="RPAP1_N"/>
    <property type="match status" value="1"/>
</dbReference>
<evidence type="ECO:0000259" key="7">
    <source>
        <dbReference type="Pfam" id="PF08621"/>
    </source>
</evidence>
<feature type="domain" description="RPAP1 N-terminal" evidence="7">
    <location>
        <begin position="93"/>
        <end position="135"/>
    </location>
</feature>
<dbReference type="InterPro" id="IPR039913">
    <property type="entry name" value="RPAP1/Rba50"/>
</dbReference>
<evidence type="ECO:0000256" key="4">
    <source>
        <dbReference type="ARBA" id="ARBA00023242"/>
    </source>
</evidence>
<evidence type="ECO:0000256" key="1">
    <source>
        <dbReference type="ARBA" id="ARBA00004123"/>
    </source>
</evidence>
<dbReference type="Proteomes" id="UP000054018">
    <property type="component" value="Unassembled WGS sequence"/>
</dbReference>
<reference evidence="9 10" key="1">
    <citation type="submission" date="2014-04" db="EMBL/GenBank/DDBJ databases">
        <authorList>
            <consortium name="DOE Joint Genome Institute"/>
            <person name="Kuo A."/>
            <person name="Kohler A."/>
            <person name="Costa M.D."/>
            <person name="Nagy L.G."/>
            <person name="Floudas D."/>
            <person name="Copeland A."/>
            <person name="Barry K.W."/>
            <person name="Cichocki N."/>
            <person name="Veneault-Fourrey C."/>
            <person name="LaButti K."/>
            <person name="Lindquist E.A."/>
            <person name="Lipzen A."/>
            <person name="Lundell T."/>
            <person name="Morin E."/>
            <person name="Murat C."/>
            <person name="Sun H."/>
            <person name="Tunlid A."/>
            <person name="Henrissat B."/>
            <person name="Grigoriev I.V."/>
            <person name="Hibbett D.S."/>
            <person name="Martin F."/>
            <person name="Nordberg H.P."/>
            <person name="Cantor M.N."/>
            <person name="Hua S.X."/>
        </authorList>
    </citation>
    <scope>NUCLEOTIDE SEQUENCE [LARGE SCALE GENOMIC DNA]</scope>
    <source>
        <strain evidence="9 10">441</strain>
    </source>
</reference>
<dbReference type="STRING" id="765257.A0A0C9ZL14"/>
<evidence type="ECO:0008006" key="11">
    <source>
        <dbReference type="Google" id="ProtNLM"/>
    </source>
</evidence>
<feature type="compositionally biased region" description="Basic and acidic residues" evidence="5">
    <location>
        <begin position="292"/>
        <end position="319"/>
    </location>
</feature>
<dbReference type="GO" id="GO:0006366">
    <property type="term" value="P:transcription by RNA polymerase II"/>
    <property type="evidence" value="ECO:0007669"/>
    <property type="project" value="InterPro"/>
</dbReference>
<evidence type="ECO:0000259" key="6">
    <source>
        <dbReference type="Pfam" id="PF08620"/>
    </source>
</evidence>
<feature type="region of interest" description="Disordered" evidence="5">
    <location>
        <begin position="135"/>
        <end position="173"/>
    </location>
</feature>
<dbReference type="PANTHER" id="PTHR21483:SF18">
    <property type="entry name" value="RNA POLYMERASE II-ASSOCIATED PROTEIN 1"/>
    <property type="match status" value="1"/>
</dbReference>
<proteinExistence type="inferred from homology"/>
<dbReference type="InterPro" id="IPR057989">
    <property type="entry name" value="TPR_RPAP1/MINIYO-like"/>
</dbReference>
<comment type="similarity">
    <text evidence="2">Belongs to the RPAP1 family.</text>
</comment>
<evidence type="ECO:0000256" key="3">
    <source>
        <dbReference type="ARBA" id="ARBA00023163"/>
    </source>
</evidence>
<evidence type="ECO:0000256" key="5">
    <source>
        <dbReference type="SAM" id="MobiDB-lite"/>
    </source>
</evidence>
<dbReference type="HOGENOM" id="CLU_006940_0_0_1"/>
<feature type="compositionally biased region" description="Basic and acidic residues" evidence="5">
    <location>
        <begin position="142"/>
        <end position="151"/>
    </location>
</feature>
<dbReference type="PANTHER" id="PTHR21483">
    <property type="entry name" value="RNA POLYMERASE II-ASSOCIATED PROTEIN 1"/>
    <property type="match status" value="1"/>
</dbReference>
<dbReference type="Pfam" id="PF25766">
    <property type="entry name" value="TPR_RPAP1"/>
    <property type="match status" value="1"/>
</dbReference>
<sequence>MSRHVIGSVVERKTTSQPTAASRFTAKPGIGFPAVQHRSKSAFTRAREEATVNNADARRNEVPLVVPTGELQLPPTAKTKSALTDAEDLQHHISQANEQRLASMKPEEIEKERKAVLEQLGSDAPDLLRRVREARERKRAREHPQTTEAEGKVTTTEQTEIPPIHQPTPALPPLGARPGILRVRSLESVPQNGKAITFVTSSWNLIDSKIAPRTASSERSCTRPSSRTGKKIRFAEVTPKDIYIYESAPVSPKRPILALPPPPEKPDNSVVSLGTFKGSVPSKRPHPTESPSEDKESPTMTTDDSRLEGTPEYIRRRYFPDAPENDPNLEWMRAATSSDSSELRFDLNGAPISPSLSETLPSHLGLHHHAEGNRAGYTLEDLFLLSRSTVPAQRASMLGVLAKVAHRLGAQAKDGNFPDKLPELAGKEGELRKRILAAGLSAIGERGGVGAMAVEVVWECLVAWNSDTTDIDGIELHLAPDVMSSTQPEQLLPIIAGTLAQASLPRQSLEQLLAIVYRFAQESNELAGSIMATPHLVPAIIQTFLLTPIPPKDESVLPDPMALRLLTILASASRSNALSLLEPTDAILRFATLLPDSSPLPAPLATSLLIQTLRFYRVLACYGLYSHIATSASLYFSALSSYILSPPSLPPKTLSQLRAAWSSLLEAWIVCAIDPHATTPPHEILWSQVIAWSWESEVRLFRKDLTDADQDWELWSAVWNVEAAWLEGARVNGVKGGEKEREEVLELVKPRFEAQEGLDRKVVRAALQAVKQRLDILTIGGPGMEKVFKPVVEPTHVLCSAIRLWLACLPPVKDVPLGSPPFTLPFEELSTFCAELVAHPVWSLPEKCGMYLRVHLRPLSSLLAYFHRLSCHIPGTGSDLWLAQGLSIVTRLIPGDESAAIAMKESCILPATSQIAGFQVQLPSIATDILKPFFRHTIRPNPDVYISPLHVTTESICHSTTLRLPGGTLDVLEEEAKTGLPLSRDWLTAPLTHLLRSGTSPVFRGLPIGWDASEVDVVRATLLLLQVSRGVLQRWRLGVYALGPAEIVFACMRVCMLEHGVGSGASGMDSSAEVFRDDAVEKLMGWLLNPFTPKRLPTPPPSPLPAVARTETASCLLPIPTPQNYLELASQTYLRQTHTPFYQFYTDLVALYSAVSFAHPVFGALLLPPLAMRYPSDYRRLVWCEAGDGSSATSGVGDGVAFPDVREYLYPVESDGRILGAYLQALLAGRNAPQGFLRLVAVHHIACTVWPDLRRLSQTAEDGLRPKLLRLLLNRGDAPAVREVLLYRQSPSGAFLWPPSCFEGSLGDADRAERIEHVRNVISGDMAERARTVFEQKED</sequence>
<dbReference type="EMBL" id="KN833687">
    <property type="protein sequence ID" value="KIK30041.1"/>
    <property type="molecule type" value="Genomic_DNA"/>
</dbReference>
<name>A0A0C9ZL14_9AGAM</name>
<gene>
    <name evidence="9" type="ORF">PISMIDRAFT_87819</name>
</gene>
<comment type="subcellular location">
    <subcellularLocation>
        <location evidence="1">Nucleus</location>
    </subcellularLocation>
</comment>
<evidence type="ECO:0000313" key="10">
    <source>
        <dbReference type="Proteomes" id="UP000054018"/>
    </source>
</evidence>
<reference evidence="10" key="2">
    <citation type="submission" date="2015-01" db="EMBL/GenBank/DDBJ databases">
        <title>Evolutionary Origins and Diversification of the Mycorrhizal Mutualists.</title>
        <authorList>
            <consortium name="DOE Joint Genome Institute"/>
            <consortium name="Mycorrhizal Genomics Consortium"/>
            <person name="Kohler A."/>
            <person name="Kuo A."/>
            <person name="Nagy L.G."/>
            <person name="Floudas D."/>
            <person name="Copeland A."/>
            <person name="Barry K.W."/>
            <person name="Cichocki N."/>
            <person name="Veneault-Fourrey C."/>
            <person name="LaButti K."/>
            <person name="Lindquist E.A."/>
            <person name="Lipzen A."/>
            <person name="Lundell T."/>
            <person name="Morin E."/>
            <person name="Murat C."/>
            <person name="Riley R."/>
            <person name="Ohm R."/>
            <person name="Sun H."/>
            <person name="Tunlid A."/>
            <person name="Henrissat B."/>
            <person name="Grigoriev I.V."/>
            <person name="Hibbett D.S."/>
            <person name="Martin F."/>
        </authorList>
    </citation>
    <scope>NUCLEOTIDE SEQUENCE [LARGE SCALE GENOMIC DNA]</scope>
    <source>
        <strain evidence="10">441</strain>
    </source>
</reference>
<dbReference type="InterPro" id="IPR013930">
    <property type="entry name" value="RPAP1_N"/>
</dbReference>